<dbReference type="AlphaFoldDB" id="A0A544V0C1"/>
<organism evidence="1 2">
    <name type="scientific">Lysinibacillus sphaericus</name>
    <name type="common">Bacillus sphaericus</name>
    <dbReference type="NCBI Taxonomy" id="1421"/>
    <lineage>
        <taxon>Bacteria</taxon>
        <taxon>Bacillati</taxon>
        <taxon>Bacillota</taxon>
        <taxon>Bacilli</taxon>
        <taxon>Bacillales</taxon>
        <taxon>Bacillaceae</taxon>
        <taxon>Lysinibacillus</taxon>
    </lineage>
</organism>
<comment type="caution">
    <text evidence="1">The sequence shown here is derived from an EMBL/GenBank/DDBJ whole genome shotgun (WGS) entry which is preliminary data.</text>
</comment>
<dbReference type="Proteomes" id="UP000317944">
    <property type="component" value="Unassembled WGS sequence"/>
</dbReference>
<evidence type="ECO:0000313" key="2">
    <source>
        <dbReference type="Proteomes" id="UP000317944"/>
    </source>
</evidence>
<name>A0A544V0C1_LYSSH</name>
<sequence length="109" mass="12465">MYQNEEKTPLALATFPMNTSVFKKAGGELIRIPNEWILRNTTHEIVSIVDGIAELADGRFVKDIYHNKPKICFGKIEVTNSKVPVYSRNGIFLRYLTKGQVLNVFQHLK</sequence>
<evidence type="ECO:0000313" key="1">
    <source>
        <dbReference type="EMBL" id="TQR39547.1"/>
    </source>
</evidence>
<gene>
    <name evidence="1" type="ORF">C7Y47_00470</name>
</gene>
<accession>A0A544V0C1</accession>
<protein>
    <submittedName>
        <fullName evidence="1">Uncharacterized protein</fullName>
    </submittedName>
</protein>
<reference evidence="1 2" key="1">
    <citation type="submission" date="2018-03" db="EMBL/GenBank/DDBJ databases">
        <title>Aerobic endospore-forming bacteria genome sequencing and assembly.</title>
        <authorList>
            <person name="Cavalcante D.A."/>
            <person name="Driks A."/>
            <person name="Putonti C."/>
            <person name="De-Souza M.T."/>
        </authorList>
    </citation>
    <scope>NUCLEOTIDE SEQUENCE [LARGE SCALE GENOMIC DNA]</scope>
    <source>
        <strain evidence="1 2">SDF0037</strain>
    </source>
</reference>
<dbReference type="EMBL" id="SADV01000001">
    <property type="protein sequence ID" value="TQR39547.1"/>
    <property type="molecule type" value="Genomic_DNA"/>
</dbReference>
<dbReference type="RefSeq" id="WP_142506969.1">
    <property type="nucleotide sequence ID" value="NZ_SADV01000001.1"/>
</dbReference>
<proteinExistence type="predicted"/>